<dbReference type="GO" id="GO:0015935">
    <property type="term" value="C:small ribosomal subunit"/>
    <property type="evidence" value="ECO:0007669"/>
    <property type="project" value="TreeGrafter"/>
</dbReference>
<dbReference type="Gene3D" id="3.30.1320.10">
    <property type="match status" value="1"/>
</dbReference>
<evidence type="ECO:0000256" key="4">
    <source>
        <dbReference type="SAM" id="MobiDB-lite"/>
    </source>
</evidence>
<dbReference type="InterPro" id="IPR023803">
    <property type="entry name" value="Ribosomal_bS16_dom_sf"/>
</dbReference>
<dbReference type="GO" id="GO:0005737">
    <property type="term" value="C:cytoplasm"/>
    <property type="evidence" value="ECO:0007669"/>
    <property type="project" value="UniProtKB-ARBA"/>
</dbReference>
<organism evidence="5 6">
    <name type="scientific">Candidatus Brennerbacteria bacterium RIFOXYD1_FULL_41_16</name>
    <dbReference type="NCBI Taxonomy" id="1797529"/>
    <lineage>
        <taxon>Bacteria</taxon>
        <taxon>Candidatus Brenneribacteriota</taxon>
    </lineage>
</organism>
<name>A0A1G1XL77_9BACT</name>
<dbReference type="PANTHER" id="PTHR12919:SF20">
    <property type="entry name" value="SMALL RIBOSOMAL SUBUNIT PROTEIN BS16M"/>
    <property type="match status" value="1"/>
</dbReference>
<protein>
    <recommendedName>
        <fullName evidence="3">Small ribosomal subunit protein bS16</fullName>
    </recommendedName>
</protein>
<evidence type="ECO:0000256" key="1">
    <source>
        <dbReference type="ARBA" id="ARBA00022980"/>
    </source>
</evidence>
<accession>A0A1G1XL77</accession>
<dbReference type="Pfam" id="PF00886">
    <property type="entry name" value="Ribosomal_S16"/>
    <property type="match status" value="1"/>
</dbReference>
<dbReference type="NCBIfam" id="TIGR00002">
    <property type="entry name" value="S16"/>
    <property type="match status" value="1"/>
</dbReference>
<reference evidence="5 6" key="1">
    <citation type="journal article" date="2016" name="Nat. Commun.">
        <title>Thousands of microbial genomes shed light on interconnected biogeochemical processes in an aquifer system.</title>
        <authorList>
            <person name="Anantharaman K."/>
            <person name="Brown C.T."/>
            <person name="Hug L.A."/>
            <person name="Sharon I."/>
            <person name="Castelle C.J."/>
            <person name="Probst A.J."/>
            <person name="Thomas B.C."/>
            <person name="Singh A."/>
            <person name="Wilkins M.J."/>
            <person name="Karaoz U."/>
            <person name="Brodie E.L."/>
            <person name="Williams K.H."/>
            <person name="Hubbard S.S."/>
            <person name="Banfield J.F."/>
        </authorList>
    </citation>
    <scope>NUCLEOTIDE SEQUENCE [LARGE SCALE GENOMIC DNA]</scope>
</reference>
<dbReference type="PANTHER" id="PTHR12919">
    <property type="entry name" value="30S RIBOSOMAL PROTEIN S16"/>
    <property type="match status" value="1"/>
</dbReference>
<evidence type="ECO:0000256" key="2">
    <source>
        <dbReference type="ARBA" id="ARBA00023274"/>
    </source>
</evidence>
<dbReference type="EMBL" id="MHHY01000005">
    <property type="protein sequence ID" value="OGY40789.1"/>
    <property type="molecule type" value="Genomic_DNA"/>
</dbReference>
<dbReference type="SUPFAM" id="SSF54565">
    <property type="entry name" value="Ribosomal protein S16"/>
    <property type="match status" value="1"/>
</dbReference>
<dbReference type="AlphaFoldDB" id="A0A1G1XL77"/>
<proteinExistence type="inferred from homology"/>
<dbReference type="STRING" id="1797529.A2570_01600"/>
<dbReference type="GO" id="GO:0003735">
    <property type="term" value="F:structural constituent of ribosome"/>
    <property type="evidence" value="ECO:0007669"/>
    <property type="project" value="InterPro"/>
</dbReference>
<dbReference type="InterPro" id="IPR000307">
    <property type="entry name" value="Ribosomal_bS16"/>
</dbReference>
<feature type="region of interest" description="Disordered" evidence="4">
    <location>
        <begin position="106"/>
        <end position="131"/>
    </location>
</feature>
<comment type="caution">
    <text evidence="5">The sequence shown here is derived from an EMBL/GenBank/DDBJ whole genome shotgun (WGS) entry which is preliminary data.</text>
</comment>
<comment type="similarity">
    <text evidence="3">Belongs to the bacterial ribosomal protein bS16 family.</text>
</comment>
<gene>
    <name evidence="3" type="primary">rpsP</name>
    <name evidence="5" type="ORF">A2570_01600</name>
</gene>
<dbReference type="HAMAP" id="MF_00385">
    <property type="entry name" value="Ribosomal_bS16"/>
    <property type="match status" value="1"/>
</dbReference>
<evidence type="ECO:0000256" key="3">
    <source>
        <dbReference type="HAMAP-Rule" id="MF_00385"/>
    </source>
</evidence>
<keyword evidence="1 3" id="KW-0689">Ribosomal protein</keyword>
<evidence type="ECO:0000313" key="6">
    <source>
        <dbReference type="Proteomes" id="UP000178570"/>
    </source>
</evidence>
<dbReference type="GO" id="GO:0006412">
    <property type="term" value="P:translation"/>
    <property type="evidence" value="ECO:0007669"/>
    <property type="project" value="UniProtKB-UniRule"/>
</dbReference>
<evidence type="ECO:0000313" key="5">
    <source>
        <dbReference type="EMBL" id="OGY40789.1"/>
    </source>
</evidence>
<keyword evidence="2 3" id="KW-0687">Ribonucleoprotein</keyword>
<dbReference type="Proteomes" id="UP000178570">
    <property type="component" value="Unassembled WGS sequence"/>
</dbReference>
<sequence length="131" mass="14472">MITIRLQRVGRKNQPSFRVIVTPKKAGGPAGKPVEYLGWLNPFTKAFELKKERISYWLSQGAKPSETLNNLLIKAGLIEGKKVSLHGKERHPEKIEARVAAKAAKKSALEKSSAEIPAEMPKETVTETPAE</sequence>